<evidence type="ECO:0000256" key="2">
    <source>
        <dbReference type="ARBA" id="ARBA00022490"/>
    </source>
</evidence>
<dbReference type="InterPro" id="IPR036322">
    <property type="entry name" value="WD40_repeat_dom_sf"/>
</dbReference>
<dbReference type="STRING" id="568069.A0A1J1IQA7"/>
<evidence type="ECO:0000256" key="1">
    <source>
        <dbReference type="ARBA" id="ARBA00004430"/>
    </source>
</evidence>
<organism evidence="11 12">
    <name type="scientific">Clunio marinus</name>
    <dbReference type="NCBI Taxonomy" id="568069"/>
    <lineage>
        <taxon>Eukaryota</taxon>
        <taxon>Metazoa</taxon>
        <taxon>Ecdysozoa</taxon>
        <taxon>Arthropoda</taxon>
        <taxon>Hexapoda</taxon>
        <taxon>Insecta</taxon>
        <taxon>Pterygota</taxon>
        <taxon>Neoptera</taxon>
        <taxon>Endopterygota</taxon>
        <taxon>Diptera</taxon>
        <taxon>Nematocera</taxon>
        <taxon>Chironomoidea</taxon>
        <taxon>Chironomidae</taxon>
        <taxon>Clunio</taxon>
    </lineage>
</organism>
<evidence type="ECO:0000256" key="9">
    <source>
        <dbReference type="ARBA" id="ARBA00023662"/>
    </source>
</evidence>
<dbReference type="PANTHER" id="PTHR14885">
    <property type="entry name" value="CILIA- AND FLAGELLA-ASSOCIATED PROTEIN 43-RELATED"/>
    <property type="match status" value="1"/>
</dbReference>
<dbReference type="Gene3D" id="2.130.10.10">
    <property type="entry name" value="YVTN repeat-like/Quinoprotein amine dehydrogenase"/>
    <property type="match status" value="2"/>
</dbReference>
<dbReference type="SUPFAM" id="SSF50978">
    <property type="entry name" value="WD40 repeat-like"/>
    <property type="match status" value="1"/>
</dbReference>
<dbReference type="OrthoDB" id="535167at2759"/>
<evidence type="ECO:0000313" key="11">
    <source>
        <dbReference type="EMBL" id="CRL02421.1"/>
    </source>
</evidence>
<dbReference type="PANTHER" id="PTHR14885:SF1">
    <property type="entry name" value="CILIA- AND FLAGELLA-ASSOCIATED PROTEIN 43"/>
    <property type="match status" value="1"/>
</dbReference>
<dbReference type="Proteomes" id="UP000183832">
    <property type="component" value="Unassembled WGS sequence"/>
</dbReference>
<dbReference type="GO" id="GO:0005930">
    <property type="term" value="C:axoneme"/>
    <property type="evidence" value="ECO:0007669"/>
    <property type="project" value="UniProtKB-SubCell"/>
</dbReference>
<evidence type="ECO:0000256" key="5">
    <source>
        <dbReference type="ARBA" id="ARBA00023054"/>
    </source>
</evidence>
<reference evidence="11" key="1">
    <citation type="submission" date="2015-04" db="EMBL/GenBank/DDBJ databases">
        <authorList>
            <person name="Syromyatnikov M.Y."/>
            <person name="Popov V.N."/>
        </authorList>
    </citation>
    <scope>NUCLEOTIDE SEQUENCE [LARGE SCALE GENOMIC DNA]</scope>
</reference>
<keyword evidence="3" id="KW-0853">WD repeat</keyword>
<evidence type="ECO:0000256" key="4">
    <source>
        <dbReference type="ARBA" id="ARBA00022737"/>
    </source>
</evidence>
<dbReference type="InterPro" id="IPR015943">
    <property type="entry name" value="WD40/YVTN_repeat-like_dom_sf"/>
</dbReference>
<evidence type="ECO:0000256" key="6">
    <source>
        <dbReference type="ARBA" id="ARBA00023212"/>
    </source>
</evidence>
<evidence type="ECO:0000256" key="8">
    <source>
        <dbReference type="ARBA" id="ARBA00023605"/>
    </source>
</evidence>
<keyword evidence="2" id="KW-0963">Cytoplasm</keyword>
<comment type="subcellular location">
    <subcellularLocation>
        <location evidence="1">Cytoplasm</location>
        <location evidence="1">Cytoskeleton</location>
        <location evidence="1">Cilium axoneme</location>
    </subcellularLocation>
</comment>
<protein>
    <recommendedName>
        <fullName evidence="9">Cilia- and flagella-associated protein 43</fullName>
    </recommendedName>
</protein>
<feature type="coiled-coil region" evidence="10">
    <location>
        <begin position="1523"/>
        <end position="1550"/>
    </location>
</feature>
<dbReference type="Pfam" id="PF25828">
    <property type="entry name" value="CC_Cfap43"/>
    <property type="match status" value="1"/>
</dbReference>
<dbReference type="SUPFAM" id="SSF69322">
    <property type="entry name" value="Tricorn protease domain 2"/>
    <property type="match status" value="1"/>
</dbReference>
<feature type="coiled-coil region" evidence="10">
    <location>
        <begin position="1311"/>
        <end position="1355"/>
    </location>
</feature>
<keyword evidence="6" id="KW-0206">Cytoskeleton</keyword>
<dbReference type="GO" id="GO:0003341">
    <property type="term" value="P:cilium movement"/>
    <property type="evidence" value="ECO:0007669"/>
    <property type="project" value="UniProtKB-ARBA"/>
</dbReference>
<evidence type="ECO:0000256" key="3">
    <source>
        <dbReference type="ARBA" id="ARBA00022574"/>
    </source>
</evidence>
<dbReference type="EMBL" id="CVRI01000057">
    <property type="protein sequence ID" value="CRL02421.1"/>
    <property type="molecule type" value="Genomic_DNA"/>
</dbReference>
<evidence type="ECO:0000256" key="10">
    <source>
        <dbReference type="SAM" id="Coils"/>
    </source>
</evidence>
<keyword evidence="5 10" id="KW-0175">Coiled coil</keyword>
<gene>
    <name evidence="11" type="ORF">CLUMA_CG015140</name>
</gene>
<keyword evidence="4" id="KW-0677">Repeat</keyword>
<name>A0A1J1IQA7_9DIPT</name>
<sequence>MEELAKFSVITKWIKLNEVKNGWFVGNDAIAYNLGSHIVFMNLTTGLETFYRADLTNGDGVSCLTGHKIFPIFAFAENCWNAKIFIISYPDFTKVSILESKGEYIFISLAFSETEHLIALTGMPHYKIQVWFWRTQDMLINENSELITDKQRITCSSSLPLTVAQFAFSKGKLIVWEVHGTQKFCKLIKRKISLDFDKSDGPFQEVYSIEGNIQIVNRHGDIYYVIPSSRSVNLITKRNGNKGDFNSCIAYIRNGILVSGPDGTLKFYKRQKYVWNEMFQISTSDAFITLKGYHDNETAIGMTVDGGIYKIHLLDGAPSVGGNNRLEGEKLSMTKIKSYDASYSFFAMIYPKGEYLVAVKTSNEIFLESVETGEKVAKINIENQTIIQSNPRLPFIAVGNSHGDVTFISLNDPKAPKVLTEFLLSRRSIKTLRFSHCGDYLVAIDNEFNIFVIKCSIGETMNIMHHFKESLNIVEFFVIASQEKIELLLLCSANDDSLNGNQLVRITILNDDDKNIFKNEWKLPKFYMQVLPFMMSTSKFYAIKNGSSLLEIIEISEEDKLVVVDVIDTPHQLRHLEAFNDGRHLITWGMDGIVAAYDSDNNHALLTAFVACNRHNFGIKIAHVDAKCKYVVVIDQSGNLICSTLNVERSLESYQNLINLIENDEQNSIYLFSQDTSGGFPGLQKEHIGKKFTDLKSEQTYQMEAKESEETRKILFGKLKRLRSQIRKMLDENEICPEDERLEIQDFNLDLVTAEQKESNAREDRNHEEKKMMDYIEAQTVLNDWIISKCWNPMEVKGAKLRGMFINMFVDNYPLLPEVKDKEMERIVLLRAVENSVALEDTFLPWRPIPTMELEKVLAKEPGMFELNTNDMTQFTEHVSNLMGTKSYKQIKVSPLHYQQLDVVTFHQMRIEKFLIHKEQVALKKEFNKKFDALHRMKEYQIDSIRFKNDRLRHIQSEMRILDEMKGLKLESMPQILDPDFQPDEMPDTVINVIESEVCVSPYISPSYKKMLEDQEAAREKRRRELEADDFRDRALDAMMDGVLEHKWEDEIKKNPKKPDCLIKNKPRDDLTEMELRDVDEYNQKVKQILTERDKYRRMLYEEQKLLQSILDDEIHNYNYNLCSLMMEKLKMDMVIEQEEMKLLLMTQYNFRRVSYQKREIEIRLKMEQMKVTIEGLSHLQADLQDWIKDIKTNYENLQMKDKTLERQFKANFNEAAPGAPVDQAFKYFKRRPKLQMRAQITSSILLEVAKRVSSKKQCHQVTLLPPECLEYLHGIDLLDLVSSSTTGIDSISWQILCKMRRIKIESEFKIKSLGLQLADAEATLTAYTKETINKRNYLQSIERSLVELKEARENDSINRYVQLVMRRGLIEIPLTGSFSDFKDSVLIHRSDVDDINRIIIKAGMKKLRALENAAMFRRKISMKEWEHKVLKLKVCELKEFVKTIEKCKITKEVQQWLKREWTEDLSENSLNRHIENSINAHEKILNDLMQEDYLLDKKITRKKMETKDIDDQIQKVNIDVSEKNLMRDIEFEREEIKAAKERMLIITERAKIVRHIQYQHSNLLQLNTLLELQRLKTYPTLTLNYSGRYQKSYP</sequence>
<accession>A0A1J1IQA7</accession>
<keyword evidence="12" id="KW-1185">Reference proteome</keyword>
<dbReference type="GO" id="GO:0060271">
    <property type="term" value="P:cilium assembly"/>
    <property type="evidence" value="ECO:0007669"/>
    <property type="project" value="TreeGrafter"/>
</dbReference>
<comment type="similarity">
    <text evidence="8">Belongs to the CFAP43 family.</text>
</comment>
<evidence type="ECO:0000313" key="12">
    <source>
        <dbReference type="Proteomes" id="UP000183832"/>
    </source>
</evidence>
<keyword evidence="7" id="KW-0966">Cell projection</keyword>
<proteinExistence type="inferred from homology"/>
<evidence type="ECO:0000256" key="7">
    <source>
        <dbReference type="ARBA" id="ARBA00023273"/>
    </source>
</evidence>